<sequence>MSEKSLNIEDRGGRKYLIKSYENRDETNSFLLISGCLAVRFDHFVIDRNEIELHMFMNGTRVATLDLALSAIDEISNLEK</sequence>
<name>A0AAV2VI82_9VIBR</name>
<dbReference type="EMBL" id="CAOF01000008">
    <property type="protein sequence ID" value="CCO44199.1"/>
    <property type="molecule type" value="Genomic_DNA"/>
</dbReference>
<evidence type="ECO:0000313" key="2">
    <source>
        <dbReference type="Proteomes" id="UP000018211"/>
    </source>
</evidence>
<gene>
    <name evidence="1" type="ORF">VIBNISOn1_1050025</name>
</gene>
<dbReference type="Proteomes" id="UP000018211">
    <property type="component" value="Unassembled WGS sequence"/>
</dbReference>
<dbReference type="AlphaFoldDB" id="A0AAV2VI82"/>
<comment type="caution">
    <text evidence="1">The sequence shown here is derived from an EMBL/GenBank/DDBJ whole genome shotgun (WGS) entry which is preliminary data.</text>
</comment>
<accession>A0AAV2VI82</accession>
<reference evidence="1 2" key="1">
    <citation type="journal article" date="2013" name="ISME J.">
        <title>Comparative genomics of pathogenic lineages of Vibrio nigripulchritudo identifies virulence-associated traits.</title>
        <authorList>
            <person name="Goudenege D."/>
            <person name="Labreuche Y."/>
            <person name="Krin E."/>
            <person name="Ansquer D."/>
            <person name="Mangenot S."/>
            <person name="Calteau A."/>
            <person name="Medigue C."/>
            <person name="Mazel D."/>
            <person name="Polz M.F."/>
            <person name="Le Roux F."/>
        </authorList>
    </citation>
    <scope>NUCLEOTIDE SEQUENCE [LARGE SCALE GENOMIC DNA]</scope>
    <source>
        <strain evidence="1 2">SOn1</strain>
    </source>
</reference>
<evidence type="ECO:0000313" key="1">
    <source>
        <dbReference type="EMBL" id="CCO44199.1"/>
    </source>
</evidence>
<proteinExistence type="predicted"/>
<dbReference type="RefSeq" id="WP_022610130.1">
    <property type="nucleotide sequence ID" value="NZ_LK391965.1"/>
</dbReference>
<protein>
    <submittedName>
        <fullName evidence="1">Uncharacterized protein</fullName>
    </submittedName>
</protein>
<organism evidence="1 2">
    <name type="scientific">Vibrio nigripulchritudo SOn1</name>
    <dbReference type="NCBI Taxonomy" id="1238450"/>
    <lineage>
        <taxon>Bacteria</taxon>
        <taxon>Pseudomonadati</taxon>
        <taxon>Pseudomonadota</taxon>
        <taxon>Gammaproteobacteria</taxon>
        <taxon>Vibrionales</taxon>
        <taxon>Vibrionaceae</taxon>
        <taxon>Vibrio</taxon>
    </lineage>
</organism>